<dbReference type="STRING" id="1858805.M5FZS7"/>
<dbReference type="OMA" id="DRDIMFQ"/>
<dbReference type="SUPFAM" id="SSF51735">
    <property type="entry name" value="NAD(P)-binding Rossmann-fold domains"/>
    <property type="match status" value="1"/>
</dbReference>
<proteinExistence type="inferred from homology"/>
<evidence type="ECO:0000256" key="3">
    <source>
        <dbReference type="ARBA" id="ARBA00023002"/>
    </source>
</evidence>
<feature type="domain" description="NmrA-like" evidence="4">
    <location>
        <begin position="3"/>
        <end position="306"/>
    </location>
</feature>
<dbReference type="HOGENOM" id="CLU_007383_8_2_1"/>
<dbReference type="Proteomes" id="UP000030653">
    <property type="component" value="Unassembled WGS sequence"/>
</dbReference>
<evidence type="ECO:0000313" key="6">
    <source>
        <dbReference type="Proteomes" id="UP000030653"/>
    </source>
</evidence>
<reference evidence="5 6" key="1">
    <citation type="journal article" date="2012" name="Science">
        <title>The Paleozoic origin of enzymatic lignin decomposition reconstructed from 31 fungal genomes.</title>
        <authorList>
            <person name="Floudas D."/>
            <person name="Binder M."/>
            <person name="Riley R."/>
            <person name="Barry K."/>
            <person name="Blanchette R.A."/>
            <person name="Henrissat B."/>
            <person name="Martinez A.T."/>
            <person name="Otillar R."/>
            <person name="Spatafora J.W."/>
            <person name="Yadav J.S."/>
            <person name="Aerts A."/>
            <person name="Benoit I."/>
            <person name="Boyd A."/>
            <person name="Carlson A."/>
            <person name="Copeland A."/>
            <person name="Coutinho P.M."/>
            <person name="de Vries R.P."/>
            <person name="Ferreira P."/>
            <person name="Findley K."/>
            <person name="Foster B."/>
            <person name="Gaskell J."/>
            <person name="Glotzer D."/>
            <person name="Gorecki P."/>
            <person name="Heitman J."/>
            <person name="Hesse C."/>
            <person name="Hori C."/>
            <person name="Igarashi K."/>
            <person name="Jurgens J.A."/>
            <person name="Kallen N."/>
            <person name="Kersten P."/>
            <person name="Kohler A."/>
            <person name="Kuees U."/>
            <person name="Kumar T.K.A."/>
            <person name="Kuo A."/>
            <person name="LaButti K."/>
            <person name="Larrondo L.F."/>
            <person name="Lindquist E."/>
            <person name="Ling A."/>
            <person name="Lombard V."/>
            <person name="Lucas S."/>
            <person name="Lundell T."/>
            <person name="Martin R."/>
            <person name="McLaughlin D.J."/>
            <person name="Morgenstern I."/>
            <person name="Morin E."/>
            <person name="Murat C."/>
            <person name="Nagy L.G."/>
            <person name="Nolan M."/>
            <person name="Ohm R.A."/>
            <person name="Patyshakuliyeva A."/>
            <person name="Rokas A."/>
            <person name="Ruiz-Duenas F.J."/>
            <person name="Sabat G."/>
            <person name="Salamov A."/>
            <person name="Samejima M."/>
            <person name="Schmutz J."/>
            <person name="Slot J.C."/>
            <person name="St John F."/>
            <person name="Stenlid J."/>
            <person name="Sun H."/>
            <person name="Sun S."/>
            <person name="Syed K."/>
            <person name="Tsang A."/>
            <person name="Wiebenga A."/>
            <person name="Young D."/>
            <person name="Pisabarro A."/>
            <person name="Eastwood D.C."/>
            <person name="Martin F."/>
            <person name="Cullen D."/>
            <person name="Grigoriev I.V."/>
            <person name="Hibbett D.S."/>
        </authorList>
    </citation>
    <scope>NUCLEOTIDE SEQUENCE [LARGE SCALE GENOMIC DNA]</scope>
    <source>
        <strain evidence="5 6">DJM-731 SS1</strain>
    </source>
</reference>
<gene>
    <name evidence="5" type="ORF">DACRYDRAFT_22544</name>
</gene>
<dbReference type="EMBL" id="JH795864">
    <property type="protein sequence ID" value="EJU01395.1"/>
    <property type="molecule type" value="Genomic_DNA"/>
</dbReference>
<evidence type="ECO:0000256" key="2">
    <source>
        <dbReference type="ARBA" id="ARBA00022857"/>
    </source>
</evidence>
<dbReference type="GO" id="GO:0005634">
    <property type="term" value="C:nucleus"/>
    <property type="evidence" value="ECO:0007669"/>
    <property type="project" value="TreeGrafter"/>
</dbReference>
<keyword evidence="6" id="KW-1185">Reference proteome</keyword>
<dbReference type="AlphaFoldDB" id="M5FZS7"/>
<dbReference type="Pfam" id="PF05368">
    <property type="entry name" value="NmrA"/>
    <property type="match status" value="1"/>
</dbReference>
<dbReference type="PANTHER" id="PTHR42748">
    <property type="entry name" value="NITROGEN METABOLITE REPRESSION PROTEIN NMRA FAMILY MEMBER"/>
    <property type="match status" value="1"/>
</dbReference>
<name>M5FZS7_DACPD</name>
<sequence>MAQKLVVVAGATGTQGGAAIDALLAHGGYIVRGLTRNTSSAAAKALTDRGVEMVQASPMDKQSLIEAFKGAYAVFGVAVSFTKDDEAQMGRNLVDACVADHVPLFVWSSLPSAEKVSRGKYHVRAMDEKAEVDEYIKTVGQPTVILWPGVFTENLLNHMDKCQLQPVSEDGKKWEIRYPVVPAHVAQPTTYVTKDSGAVLAAIIDHWENEKWRERLTKEPILQCSYVISGEDMCRTIEKVTGKEVTWAPYDNLPPPVKALYSLAAEFQYDVSVPTPLLLELGVKFHTFEDYVRDKVAPHIEEVLSKVKAV</sequence>
<dbReference type="InterPro" id="IPR008030">
    <property type="entry name" value="NmrA-like"/>
</dbReference>
<keyword evidence="3" id="KW-0560">Oxidoreductase</keyword>
<dbReference type="Gene3D" id="3.40.50.720">
    <property type="entry name" value="NAD(P)-binding Rossmann-like Domain"/>
    <property type="match status" value="1"/>
</dbReference>
<comment type="similarity">
    <text evidence="1">Belongs to the NmrA-type oxidoreductase family.</text>
</comment>
<evidence type="ECO:0000313" key="5">
    <source>
        <dbReference type="EMBL" id="EJU01395.1"/>
    </source>
</evidence>
<evidence type="ECO:0000259" key="4">
    <source>
        <dbReference type="Pfam" id="PF05368"/>
    </source>
</evidence>
<dbReference type="InterPro" id="IPR036291">
    <property type="entry name" value="NAD(P)-bd_dom_sf"/>
</dbReference>
<dbReference type="InterPro" id="IPR051164">
    <property type="entry name" value="NmrA-like_oxidored"/>
</dbReference>
<dbReference type="Gene3D" id="3.90.25.10">
    <property type="entry name" value="UDP-galactose 4-epimerase, domain 1"/>
    <property type="match status" value="1"/>
</dbReference>
<dbReference type="RefSeq" id="XP_040628292.1">
    <property type="nucleotide sequence ID" value="XM_040772851.1"/>
</dbReference>
<protein>
    <submittedName>
        <fullName evidence="5">NADP-binding protein</fullName>
    </submittedName>
</protein>
<evidence type="ECO:0000256" key="1">
    <source>
        <dbReference type="ARBA" id="ARBA00006328"/>
    </source>
</evidence>
<accession>M5FZS7</accession>
<keyword evidence="2" id="KW-0521">NADP</keyword>
<dbReference type="PANTHER" id="PTHR42748:SF30">
    <property type="entry name" value="NMRA-LIKE DOMAIN-CONTAINING PROTEIN"/>
    <property type="match status" value="1"/>
</dbReference>
<dbReference type="GeneID" id="63687913"/>
<dbReference type="OrthoDB" id="9997102at2759"/>
<organism evidence="5 6">
    <name type="scientific">Dacryopinax primogenitus (strain DJM 731)</name>
    <name type="common">Brown rot fungus</name>
    <dbReference type="NCBI Taxonomy" id="1858805"/>
    <lineage>
        <taxon>Eukaryota</taxon>
        <taxon>Fungi</taxon>
        <taxon>Dikarya</taxon>
        <taxon>Basidiomycota</taxon>
        <taxon>Agaricomycotina</taxon>
        <taxon>Dacrymycetes</taxon>
        <taxon>Dacrymycetales</taxon>
        <taxon>Dacrymycetaceae</taxon>
        <taxon>Dacryopinax</taxon>
    </lineage>
</organism>
<dbReference type="GO" id="GO:0016491">
    <property type="term" value="F:oxidoreductase activity"/>
    <property type="evidence" value="ECO:0007669"/>
    <property type="project" value="UniProtKB-KW"/>
</dbReference>